<name>A0AAD7EHS0_9AGAR</name>
<dbReference type="PANTHER" id="PTHR38052:SF1">
    <property type="entry name" value="ABM DOMAIN-CONTAINING PROTEIN"/>
    <property type="match status" value="1"/>
</dbReference>
<comment type="caution">
    <text evidence="2">The sequence shown here is derived from an EMBL/GenBank/DDBJ whole genome shotgun (WGS) entry which is preliminary data.</text>
</comment>
<evidence type="ECO:0000313" key="2">
    <source>
        <dbReference type="EMBL" id="KAJ7321939.1"/>
    </source>
</evidence>
<dbReference type="EMBL" id="JARIHO010000049">
    <property type="protein sequence ID" value="KAJ7321939.1"/>
    <property type="molecule type" value="Genomic_DNA"/>
</dbReference>
<sequence length="116" mass="13996">MVYTIVVHLYAKEGAEIEKQIRTKLAEASRVYASYKETISWLGMQDHNDPRAWCIIERYEHESSTKEHTRDPYFKTFFPFVSLLARPMEMHRFYELDTSKPTKVEYYINIHDPRHH</sequence>
<gene>
    <name evidence="2" type="ORF">DFH08DRAFT_712657</name>
</gene>
<evidence type="ECO:0000259" key="1">
    <source>
        <dbReference type="Pfam" id="PF03992"/>
    </source>
</evidence>
<dbReference type="SUPFAM" id="SSF54909">
    <property type="entry name" value="Dimeric alpha+beta barrel"/>
    <property type="match status" value="1"/>
</dbReference>
<dbReference type="Pfam" id="PF03992">
    <property type="entry name" value="ABM"/>
    <property type="match status" value="1"/>
</dbReference>
<keyword evidence="3" id="KW-1185">Reference proteome</keyword>
<dbReference type="InterPro" id="IPR007138">
    <property type="entry name" value="ABM_dom"/>
</dbReference>
<organism evidence="2 3">
    <name type="scientific">Mycena albidolilacea</name>
    <dbReference type="NCBI Taxonomy" id="1033008"/>
    <lineage>
        <taxon>Eukaryota</taxon>
        <taxon>Fungi</taxon>
        <taxon>Dikarya</taxon>
        <taxon>Basidiomycota</taxon>
        <taxon>Agaricomycotina</taxon>
        <taxon>Agaricomycetes</taxon>
        <taxon>Agaricomycetidae</taxon>
        <taxon>Agaricales</taxon>
        <taxon>Marasmiineae</taxon>
        <taxon>Mycenaceae</taxon>
        <taxon>Mycena</taxon>
    </lineage>
</organism>
<dbReference type="PANTHER" id="PTHR38052">
    <property type="entry name" value="EXPRESSED PROTEIN"/>
    <property type="match status" value="1"/>
</dbReference>
<proteinExistence type="predicted"/>
<feature type="domain" description="ABM" evidence="1">
    <location>
        <begin position="3"/>
        <end position="78"/>
    </location>
</feature>
<dbReference type="InterPro" id="IPR011008">
    <property type="entry name" value="Dimeric_a/b-barrel"/>
</dbReference>
<dbReference type="AlphaFoldDB" id="A0AAD7EHS0"/>
<dbReference type="Gene3D" id="3.30.70.100">
    <property type="match status" value="1"/>
</dbReference>
<protein>
    <recommendedName>
        <fullName evidence="1">ABM domain-containing protein</fullName>
    </recommendedName>
</protein>
<dbReference type="Proteomes" id="UP001218218">
    <property type="component" value="Unassembled WGS sequence"/>
</dbReference>
<reference evidence="2" key="1">
    <citation type="submission" date="2023-03" db="EMBL/GenBank/DDBJ databases">
        <title>Massive genome expansion in bonnet fungi (Mycena s.s.) driven by repeated elements and novel gene families across ecological guilds.</title>
        <authorList>
            <consortium name="Lawrence Berkeley National Laboratory"/>
            <person name="Harder C.B."/>
            <person name="Miyauchi S."/>
            <person name="Viragh M."/>
            <person name="Kuo A."/>
            <person name="Thoen E."/>
            <person name="Andreopoulos B."/>
            <person name="Lu D."/>
            <person name="Skrede I."/>
            <person name="Drula E."/>
            <person name="Henrissat B."/>
            <person name="Morin E."/>
            <person name="Kohler A."/>
            <person name="Barry K."/>
            <person name="LaButti K."/>
            <person name="Morin E."/>
            <person name="Salamov A."/>
            <person name="Lipzen A."/>
            <person name="Mereny Z."/>
            <person name="Hegedus B."/>
            <person name="Baldrian P."/>
            <person name="Stursova M."/>
            <person name="Weitz H."/>
            <person name="Taylor A."/>
            <person name="Grigoriev I.V."/>
            <person name="Nagy L.G."/>
            <person name="Martin F."/>
            <person name="Kauserud H."/>
        </authorList>
    </citation>
    <scope>NUCLEOTIDE SEQUENCE</scope>
    <source>
        <strain evidence="2">CBHHK002</strain>
    </source>
</reference>
<evidence type="ECO:0000313" key="3">
    <source>
        <dbReference type="Proteomes" id="UP001218218"/>
    </source>
</evidence>
<accession>A0AAD7EHS0</accession>